<dbReference type="SUPFAM" id="SSF88713">
    <property type="entry name" value="Glycoside hydrolase/deacetylase"/>
    <property type="match status" value="1"/>
</dbReference>
<dbReference type="RefSeq" id="WP_337714395.1">
    <property type="nucleotide sequence ID" value="NZ_JBBEGL010000004.1"/>
</dbReference>
<evidence type="ECO:0000313" key="3">
    <source>
        <dbReference type="EMBL" id="MEJ2887905.1"/>
    </source>
</evidence>
<protein>
    <submittedName>
        <fullName evidence="3">Polysaccharide deacetylase family protein</fullName>
    </submittedName>
</protein>
<dbReference type="PANTHER" id="PTHR34216">
    <property type="match status" value="1"/>
</dbReference>
<proteinExistence type="predicted"/>
<evidence type="ECO:0000256" key="1">
    <source>
        <dbReference type="ARBA" id="ARBA00022729"/>
    </source>
</evidence>
<dbReference type="Gene3D" id="3.20.20.370">
    <property type="entry name" value="Glycoside hydrolase/deacetylase"/>
    <property type="match status" value="1"/>
</dbReference>
<sequence>MARTVSIVTYHFVRTPDRSPFPRIKARRTDEFRTQVELIRQRCHPISVEDLLAALADPAVELPERAVVLTFDDGYADHHRTAAPILTDLGLRAAFFVPAMPVVERTVLQVNKIQFVLAAATEDEVLRRVLAEIDAHRPAAGIPDPRPLWDANAVANRFDTAGVRFVKQTLQSALPRDVREDIVDRLFAQLVTADESAFAEELYMGADDVRALRDAGMAIGAHGWAHQWMDTLAPGDQQREIDLSRRFLRSLGVAEDPWTMCYPYGRWDSSLVDLLAADDCAAAFTVEPRIADLDRDAALRLPRLDTNDLPVRR</sequence>
<name>A0ABU8N673_9PSEU</name>
<feature type="domain" description="NodB homology" evidence="2">
    <location>
        <begin position="65"/>
        <end position="313"/>
    </location>
</feature>
<keyword evidence="4" id="KW-1185">Reference proteome</keyword>
<dbReference type="EMBL" id="JBBEGL010000004">
    <property type="protein sequence ID" value="MEJ2887905.1"/>
    <property type="molecule type" value="Genomic_DNA"/>
</dbReference>
<dbReference type="InterPro" id="IPR051398">
    <property type="entry name" value="Polysacch_Deacetylase"/>
</dbReference>
<dbReference type="PANTHER" id="PTHR34216:SF7">
    <property type="entry name" value="POLY-BETA-1,6-N-ACETYL-D-GLUCOSAMINE N-DEACETYLASE"/>
    <property type="match status" value="1"/>
</dbReference>
<keyword evidence="1" id="KW-0732">Signal</keyword>
<reference evidence="3 4" key="1">
    <citation type="submission" date="2024-03" db="EMBL/GenBank/DDBJ databases">
        <title>Actinomycetospora sp. OC33-EN06, a novel actinomycete isolated from wild orchid (Aerides multiflora).</title>
        <authorList>
            <person name="Suriyachadkun C."/>
        </authorList>
    </citation>
    <scope>NUCLEOTIDE SEQUENCE [LARGE SCALE GENOMIC DNA]</scope>
    <source>
        <strain evidence="3 4">OC33-EN06</strain>
    </source>
</reference>
<dbReference type="Proteomes" id="UP001370100">
    <property type="component" value="Unassembled WGS sequence"/>
</dbReference>
<dbReference type="Pfam" id="PF01522">
    <property type="entry name" value="Polysacc_deac_1"/>
    <property type="match status" value="2"/>
</dbReference>
<organism evidence="3 4">
    <name type="scientific">Actinomycetospora aeridis</name>
    <dbReference type="NCBI Taxonomy" id="3129231"/>
    <lineage>
        <taxon>Bacteria</taxon>
        <taxon>Bacillati</taxon>
        <taxon>Actinomycetota</taxon>
        <taxon>Actinomycetes</taxon>
        <taxon>Pseudonocardiales</taxon>
        <taxon>Pseudonocardiaceae</taxon>
        <taxon>Actinomycetospora</taxon>
    </lineage>
</organism>
<accession>A0ABU8N673</accession>
<dbReference type="InterPro" id="IPR011330">
    <property type="entry name" value="Glyco_hydro/deAcase_b/a-brl"/>
</dbReference>
<dbReference type="InterPro" id="IPR002509">
    <property type="entry name" value="NODB_dom"/>
</dbReference>
<comment type="caution">
    <text evidence="3">The sequence shown here is derived from an EMBL/GenBank/DDBJ whole genome shotgun (WGS) entry which is preliminary data.</text>
</comment>
<evidence type="ECO:0000313" key="4">
    <source>
        <dbReference type="Proteomes" id="UP001370100"/>
    </source>
</evidence>
<evidence type="ECO:0000259" key="2">
    <source>
        <dbReference type="PROSITE" id="PS51677"/>
    </source>
</evidence>
<dbReference type="PROSITE" id="PS51677">
    <property type="entry name" value="NODB"/>
    <property type="match status" value="1"/>
</dbReference>
<gene>
    <name evidence="3" type="ORF">WCD41_15705</name>
</gene>